<evidence type="ECO:0000256" key="1">
    <source>
        <dbReference type="ARBA" id="ARBA00004651"/>
    </source>
</evidence>
<dbReference type="InterPro" id="IPR010514">
    <property type="entry name" value="COX_ARM"/>
</dbReference>
<dbReference type="PROSITE" id="PS51257">
    <property type="entry name" value="PROKAR_LIPOPROTEIN"/>
    <property type="match status" value="1"/>
</dbReference>
<keyword evidence="10 14" id="KW-0560">Oxidoreductase</keyword>
<dbReference type="InterPro" id="IPR045187">
    <property type="entry name" value="CcO_II"/>
</dbReference>
<dbReference type="RefSeq" id="WP_107941532.1">
    <property type="nucleotide sequence ID" value="NZ_QANS01000007.1"/>
</dbReference>
<keyword evidence="13" id="KW-0449">Lipoprotein</keyword>
<dbReference type="PROSITE" id="PS50999">
    <property type="entry name" value="COX2_TM"/>
    <property type="match status" value="1"/>
</dbReference>
<dbReference type="GO" id="GO:0005507">
    <property type="term" value="F:copper ion binding"/>
    <property type="evidence" value="ECO:0007669"/>
    <property type="project" value="InterPro"/>
</dbReference>
<evidence type="ECO:0000256" key="5">
    <source>
        <dbReference type="ARBA" id="ARBA00022660"/>
    </source>
</evidence>
<dbReference type="Proteomes" id="UP000244248">
    <property type="component" value="Unassembled WGS sequence"/>
</dbReference>
<evidence type="ECO:0000256" key="15">
    <source>
        <dbReference type="SAM" id="Phobius"/>
    </source>
</evidence>
<dbReference type="Gene3D" id="1.10.287.90">
    <property type="match status" value="1"/>
</dbReference>
<dbReference type="GO" id="GO:0009486">
    <property type="term" value="F:cytochrome bo3 ubiquinol oxidase activity"/>
    <property type="evidence" value="ECO:0007669"/>
    <property type="project" value="InterPro"/>
</dbReference>
<dbReference type="CDD" id="cd04212">
    <property type="entry name" value="CuRO_UO_II"/>
    <property type="match status" value="1"/>
</dbReference>
<keyword evidence="7" id="KW-0732">Signal</keyword>
<keyword evidence="11 14" id="KW-0472">Membrane</keyword>
<dbReference type="GO" id="GO:0004129">
    <property type="term" value="F:cytochrome-c oxidase activity"/>
    <property type="evidence" value="ECO:0007669"/>
    <property type="project" value="UniProtKB-UniRule"/>
</dbReference>
<evidence type="ECO:0000256" key="3">
    <source>
        <dbReference type="ARBA" id="ARBA00022448"/>
    </source>
</evidence>
<dbReference type="PANTHER" id="PTHR22888">
    <property type="entry name" value="CYTOCHROME C OXIDASE, SUBUNIT II"/>
    <property type="match status" value="1"/>
</dbReference>
<dbReference type="PIRSF" id="PIRSF000292">
    <property type="entry name" value="Ubi_od_II"/>
    <property type="match status" value="1"/>
</dbReference>
<dbReference type="SUPFAM" id="SSF49503">
    <property type="entry name" value="Cupredoxins"/>
    <property type="match status" value="1"/>
</dbReference>
<comment type="caution">
    <text evidence="18">The sequence shown here is derived from an EMBL/GenBank/DDBJ whole genome shotgun (WGS) entry which is preliminary data.</text>
</comment>
<dbReference type="EMBL" id="QANS01000007">
    <property type="protein sequence ID" value="PTU30186.1"/>
    <property type="molecule type" value="Genomic_DNA"/>
</dbReference>
<keyword evidence="5 14" id="KW-0679">Respiratory chain</keyword>
<evidence type="ECO:0000256" key="6">
    <source>
        <dbReference type="ARBA" id="ARBA00022692"/>
    </source>
</evidence>
<dbReference type="PROSITE" id="PS50857">
    <property type="entry name" value="COX2_CUA"/>
    <property type="match status" value="1"/>
</dbReference>
<dbReference type="GO" id="GO:0005886">
    <property type="term" value="C:plasma membrane"/>
    <property type="evidence" value="ECO:0007669"/>
    <property type="project" value="UniProtKB-SubCell"/>
</dbReference>
<protein>
    <recommendedName>
        <fullName evidence="14">Ubiquinol oxidase subunit 2</fullName>
    </recommendedName>
</protein>
<name>A0A2T5MCA1_9GAMM</name>
<gene>
    <name evidence="18" type="primary">cyoA</name>
    <name evidence="18" type="ORF">CJD38_16730</name>
</gene>
<dbReference type="AlphaFoldDB" id="A0A2T5MCA1"/>
<accession>A0A2T5MCA1</accession>
<proteinExistence type="inferred from homology"/>
<evidence type="ECO:0000259" key="16">
    <source>
        <dbReference type="PROSITE" id="PS50857"/>
    </source>
</evidence>
<feature type="domain" description="Cytochrome oxidase subunit II copper A binding" evidence="16">
    <location>
        <begin position="129"/>
        <end position="241"/>
    </location>
</feature>
<keyword evidence="12" id="KW-0564">Palmitate</keyword>
<dbReference type="GO" id="GO:0016682">
    <property type="term" value="F:oxidoreductase activity, acting on diphenols and related substances as donors, oxygen as acceptor"/>
    <property type="evidence" value="ECO:0007669"/>
    <property type="project" value="InterPro"/>
</dbReference>
<evidence type="ECO:0000256" key="12">
    <source>
        <dbReference type="ARBA" id="ARBA00023139"/>
    </source>
</evidence>
<evidence type="ECO:0000259" key="17">
    <source>
        <dbReference type="PROSITE" id="PS50999"/>
    </source>
</evidence>
<evidence type="ECO:0000256" key="7">
    <source>
        <dbReference type="ARBA" id="ARBA00022729"/>
    </source>
</evidence>
<comment type="subcellular location">
    <subcellularLocation>
        <location evidence="1">Cell membrane</location>
        <topology evidence="1">Multi-pass membrane protein</topology>
    </subcellularLocation>
</comment>
<dbReference type="InterPro" id="IPR008972">
    <property type="entry name" value="Cupredoxin"/>
</dbReference>
<dbReference type="SUPFAM" id="SSF81464">
    <property type="entry name" value="Cytochrome c oxidase subunit II-like, transmembrane region"/>
    <property type="match status" value="1"/>
</dbReference>
<comment type="similarity">
    <text evidence="2 14">Belongs to the cytochrome c oxidase subunit 2 family.</text>
</comment>
<evidence type="ECO:0000256" key="9">
    <source>
        <dbReference type="ARBA" id="ARBA00022989"/>
    </source>
</evidence>
<dbReference type="Pfam" id="PF06481">
    <property type="entry name" value="COX_ARM"/>
    <property type="match status" value="1"/>
</dbReference>
<dbReference type="Pfam" id="PF00116">
    <property type="entry name" value="COX2"/>
    <property type="match status" value="1"/>
</dbReference>
<evidence type="ECO:0000313" key="19">
    <source>
        <dbReference type="Proteomes" id="UP000244248"/>
    </source>
</evidence>
<dbReference type="InterPro" id="IPR011759">
    <property type="entry name" value="Cyt_c_oxidase_su2_TM_dom"/>
</dbReference>
<keyword evidence="6 15" id="KW-0812">Transmembrane</keyword>
<dbReference type="InterPro" id="IPR006333">
    <property type="entry name" value="Cyt_o_ubiquinol_oxidase_su2"/>
</dbReference>
<organism evidence="18 19">
    <name type="scientific">Stenotrophobium rhamnosiphilum</name>
    <dbReference type="NCBI Taxonomy" id="2029166"/>
    <lineage>
        <taxon>Bacteria</taxon>
        <taxon>Pseudomonadati</taxon>
        <taxon>Pseudomonadota</taxon>
        <taxon>Gammaproteobacteria</taxon>
        <taxon>Nevskiales</taxon>
        <taxon>Nevskiaceae</taxon>
        <taxon>Stenotrophobium</taxon>
    </lineage>
</organism>
<dbReference type="OrthoDB" id="9783445at2"/>
<keyword evidence="4 14" id="KW-1003">Cell membrane</keyword>
<feature type="transmembrane region" description="Helical" evidence="15">
    <location>
        <begin position="39"/>
        <end position="63"/>
    </location>
</feature>
<evidence type="ECO:0000256" key="14">
    <source>
        <dbReference type="PIRNR" id="PIRNR000292"/>
    </source>
</evidence>
<dbReference type="InterPro" id="IPR036257">
    <property type="entry name" value="Cyt_c_oxidase_su2_TM_sf"/>
</dbReference>
<dbReference type="GO" id="GO:0042773">
    <property type="term" value="P:ATP synthesis coupled electron transport"/>
    <property type="evidence" value="ECO:0007669"/>
    <property type="project" value="TreeGrafter"/>
</dbReference>
<keyword evidence="8 14" id="KW-0249">Electron transport</keyword>
<keyword evidence="19" id="KW-1185">Reference proteome</keyword>
<keyword evidence="9 15" id="KW-1133">Transmembrane helix</keyword>
<sequence length="363" mass="40165">MLFRFLRGMLLLSLAVFLAGCKSVVLSPSGDIAQQQGNLVIVSTVLMLLIIVPVMILTAWFAWRYRASNTEATYDPDWHHSTSVELGIWAAPLLIVIALGAVTWITTHTLDPFRPLARISATQTLAKDVKPLQVQVVALDWKWLFIYPDYGIATVNELAAPIDTPINFQITSSTVMNSFYIPALAGQIYAMPAMETKLHAVINKIGNYEGFSANYSGAGFSGMKFRFHGMSKEEFEAWIQKNKDAGNKLDRPTYQALEKPSEREAVRRYAQIDPKLYDAILNLCVDPNKMCQRDMMAIDAKGGLGLAGVYNVGRLAYDRPRARGHGESEAERAYVLSLCTIDRSANPTSLSLTAQPLSAAVIR</sequence>
<evidence type="ECO:0000256" key="8">
    <source>
        <dbReference type="ARBA" id="ARBA00022982"/>
    </source>
</evidence>
<dbReference type="Gene3D" id="2.60.40.420">
    <property type="entry name" value="Cupredoxins - blue copper proteins"/>
    <property type="match status" value="1"/>
</dbReference>
<evidence type="ECO:0000313" key="18">
    <source>
        <dbReference type="EMBL" id="PTU30186.1"/>
    </source>
</evidence>
<evidence type="ECO:0000256" key="11">
    <source>
        <dbReference type="ARBA" id="ARBA00023136"/>
    </source>
</evidence>
<evidence type="ECO:0000256" key="13">
    <source>
        <dbReference type="ARBA" id="ARBA00023288"/>
    </source>
</evidence>
<feature type="domain" description="Cytochrome oxidase subunit II transmembrane region profile" evidence="17">
    <location>
        <begin position="17"/>
        <end position="114"/>
    </location>
</feature>
<evidence type="ECO:0000256" key="2">
    <source>
        <dbReference type="ARBA" id="ARBA00007866"/>
    </source>
</evidence>
<evidence type="ECO:0000256" key="4">
    <source>
        <dbReference type="ARBA" id="ARBA00022475"/>
    </source>
</evidence>
<dbReference type="NCBIfam" id="TIGR01433">
    <property type="entry name" value="CyoA"/>
    <property type="match status" value="1"/>
</dbReference>
<dbReference type="PANTHER" id="PTHR22888:SF18">
    <property type="entry name" value="CYTOCHROME BO(3) UBIQUINOL OXIDASE SUBUNIT 2"/>
    <property type="match status" value="1"/>
</dbReference>
<reference evidence="18 19" key="1">
    <citation type="submission" date="2018-04" db="EMBL/GenBank/DDBJ databases">
        <title>Novel species isolated from glacier.</title>
        <authorList>
            <person name="Liu Q."/>
            <person name="Xin Y.-H."/>
        </authorList>
    </citation>
    <scope>NUCLEOTIDE SEQUENCE [LARGE SCALE GENOMIC DNA]</scope>
    <source>
        <strain evidence="18 19">GT1R17</strain>
    </source>
</reference>
<dbReference type="InterPro" id="IPR002429">
    <property type="entry name" value="CcO_II-like_C"/>
</dbReference>
<evidence type="ECO:0000256" key="10">
    <source>
        <dbReference type="ARBA" id="ARBA00023002"/>
    </source>
</evidence>
<dbReference type="InterPro" id="IPR034227">
    <property type="entry name" value="CuRO_UO_II"/>
</dbReference>
<feature type="transmembrane region" description="Helical" evidence="15">
    <location>
        <begin position="84"/>
        <end position="105"/>
    </location>
</feature>
<keyword evidence="3 14" id="KW-0813">Transport</keyword>